<dbReference type="EMBL" id="CM056742">
    <property type="protein sequence ID" value="KAJ8681029.1"/>
    <property type="molecule type" value="Genomic_DNA"/>
</dbReference>
<accession>A0ACC2PCL1</accession>
<sequence length="138" mass="15309">MTMFGSLVQRLTSPVTSPAASRRSRFASPTSRLAPRKSRAAKHLLEKRRSKSRVRTSASSASIEITSIGLPQPLLQSNGNLANWQHAAFPPIRATKSLGRLDGIKEKHSKFSDTPISDIFSLIITKNPKLFMDTKFFE</sequence>
<evidence type="ECO:0000313" key="2">
    <source>
        <dbReference type="Proteomes" id="UP001239111"/>
    </source>
</evidence>
<name>A0ACC2PCL1_9HYME</name>
<keyword evidence="2" id="KW-1185">Reference proteome</keyword>
<organism evidence="1 2">
    <name type="scientific">Eretmocerus hayati</name>
    <dbReference type="NCBI Taxonomy" id="131215"/>
    <lineage>
        <taxon>Eukaryota</taxon>
        <taxon>Metazoa</taxon>
        <taxon>Ecdysozoa</taxon>
        <taxon>Arthropoda</taxon>
        <taxon>Hexapoda</taxon>
        <taxon>Insecta</taxon>
        <taxon>Pterygota</taxon>
        <taxon>Neoptera</taxon>
        <taxon>Endopterygota</taxon>
        <taxon>Hymenoptera</taxon>
        <taxon>Apocrita</taxon>
        <taxon>Proctotrupomorpha</taxon>
        <taxon>Chalcidoidea</taxon>
        <taxon>Aphelinidae</taxon>
        <taxon>Aphelininae</taxon>
        <taxon>Eretmocerus</taxon>
    </lineage>
</organism>
<reference evidence="1" key="1">
    <citation type="submission" date="2023-04" db="EMBL/GenBank/DDBJ databases">
        <title>A chromosome-level genome assembly of the parasitoid wasp Eretmocerus hayati.</title>
        <authorList>
            <person name="Zhong Y."/>
            <person name="Liu S."/>
            <person name="Liu Y."/>
        </authorList>
    </citation>
    <scope>NUCLEOTIDE SEQUENCE</scope>
    <source>
        <strain evidence="1">ZJU_SS_LIU_2023</strain>
    </source>
</reference>
<proteinExistence type="predicted"/>
<protein>
    <submittedName>
        <fullName evidence="1">Uncharacterized protein</fullName>
    </submittedName>
</protein>
<gene>
    <name evidence="1" type="ORF">QAD02_016816</name>
</gene>
<comment type="caution">
    <text evidence="1">The sequence shown here is derived from an EMBL/GenBank/DDBJ whole genome shotgun (WGS) entry which is preliminary data.</text>
</comment>
<evidence type="ECO:0000313" key="1">
    <source>
        <dbReference type="EMBL" id="KAJ8681029.1"/>
    </source>
</evidence>
<dbReference type="Proteomes" id="UP001239111">
    <property type="component" value="Chromosome 2"/>
</dbReference>